<dbReference type="Proteomes" id="UP000247409">
    <property type="component" value="Unassembled WGS sequence"/>
</dbReference>
<organism evidence="2 3">
    <name type="scientific">Gracilariopsis chorda</name>
    <dbReference type="NCBI Taxonomy" id="448386"/>
    <lineage>
        <taxon>Eukaryota</taxon>
        <taxon>Rhodophyta</taxon>
        <taxon>Florideophyceae</taxon>
        <taxon>Rhodymeniophycidae</taxon>
        <taxon>Gracilariales</taxon>
        <taxon>Gracilariaceae</taxon>
        <taxon>Gracilariopsis</taxon>
    </lineage>
</organism>
<feature type="compositionally biased region" description="Basic and acidic residues" evidence="1">
    <location>
        <begin position="395"/>
        <end position="418"/>
    </location>
</feature>
<feature type="compositionally biased region" description="Basic and acidic residues" evidence="1">
    <location>
        <begin position="229"/>
        <end position="251"/>
    </location>
</feature>
<reference evidence="2 3" key="1">
    <citation type="journal article" date="2018" name="Mol. Biol. Evol.">
        <title>Analysis of the draft genome of the red seaweed Gracilariopsis chorda provides insights into genome size evolution in Rhodophyta.</title>
        <authorList>
            <person name="Lee J."/>
            <person name="Yang E.C."/>
            <person name="Graf L."/>
            <person name="Yang J.H."/>
            <person name="Qiu H."/>
            <person name="Zel Zion U."/>
            <person name="Chan C.X."/>
            <person name="Stephens T.G."/>
            <person name="Weber A.P.M."/>
            <person name="Boo G.H."/>
            <person name="Boo S.M."/>
            <person name="Kim K.M."/>
            <person name="Shin Y."/>
            <person name="Jung M."/>
            <person name="Lee S.J."/>
            <person name="Yim H.S."/>
            <person name="Lee J.H."/>
            <person name="Bhattacharya D."/>
            <person name="Yoon H.S."/>
        </authorList>
    </citation>
    <scope>NUCLEOTIDE SEQUENCE [LARGE SCALE GENOMIC DNA]</scope>
    <source>
        <strain evidence="2 3">SKKU-2015</strain>
        <tissue evidence="2">Whole body</tissue>
    </source>
</reference>
<evidence type="ECO:0000256" key="1">
    <source>
        <dbReference type="SAM" id="MobiDB-lite"/>
    </source>
</evidence>
<feature type="compositionally biased region" description="Basic and acidic residues" evidence="1">
    <location>
        <begin position="263"/>
        <end position="345"/>
    </location>
</feature>
<feature type="compositionally biased region" description="Basic and acidic residues" evidence="1">
    <location>
        <begin position="353"/>
        <end position="381"/>
    </location>
</feature>
<accession>A0A2V3IJZ5</accession>
<feature type="region of interest" description="Disordered" evidence="1">
    <location>
        <begin position="148"/>
        <end position="456"/>
    </location>
</feature>
<protein>
    <submittedName>
        <fullName evidence="2">Uncharacterized protein</fullName>
    </submittedName>
</protein>
<dbReference type="OrthoDB" id="10663519at2759"/>
<dbReference type="AlphaFoldDB" id="A0A2V3IJZ5"/>
<feature type="compositionally biased region" description="Basic residues" evidence="1">
    <location>
        <begin position="185"/>
        <end position="196"/>
    </location>
</feature>
<feature type="compositionally biased region" description="Low complexity" evidence="1">
    <location>
        <begin position="197"/>
        <end position="206"/>
    </location>
</feature>
<dbReference type="EMBL" id="NBIV01000166">
    <property type="protein sequence ID" value="PXF42363.1"/>
    <property type="molecule type" value="Genomic_DNA"/>
</dbReference>
<feature type="region of interest" description="Disordered" evidence="1">
    <location>
        <begin position="1"/>
        <end position="85"/>
    </location>
</feature>
<feature type="compositionally biased region" description="Basic and acidic residues" evidence="1">
    <location>
        <begin position="44"/>
        <end position="62"/>
    </location>
</feature>
<evidence type="ECO:0000313" key="2">
    <source>
        <dbReference type="EMBL" id="PXF42363.1"/>
    </source>
</evidence>
<keyword evidence="3" id="KW-1185">Reference proteome</keyword>
<gene>
    <name evidence="2" type="ORF">BWQ96_07883</name>
</gene>
<feature type="compositionally biased region" description="Polar residues" evidence="1">
    <location>
        <begin position="13"/>
        <end position="26"/>
    </location>
</feature>
<feature type="compositionally biased region" description="Basic residues" evidence="1">
    <location>
        <begin position="252"/>
        <end position="262"/>
    </location>
</feature>
<comment type="caution">
    <text evidence="2">The sequence shown here is derived from an EMBL/GenBank/DDBJ whole genome shotgun (WGS) entry which is preliminary data.</text>
</comment>
<sequence length="456" mass="53930">MTAQKRESPAPQPTQLQMHSPNSPTFKSYRRRNDPHASPPPPSRENRSSEHRRPSDDVRPSREGSPSRPVSPRRTQPQPNLHPDDLKHYLNRKLRFLHTDERHVVIAICTAHLKGPANRRKEAITITLSPFVREPDTFVDKLWKYLETAPPDEPPPAASNLQNGREARRHSPRPPSQASLSDGRSRRRRRGTKSNRSRSSSASSQRRYTESRDRKRPHDRRSKRRRKRSERERRHDRRYDYHSDSDYDERGRHSRKRRRRHRYSDEESERDRDRHPAERDSRRYEADRDPDDRHPEERDRSPPRSRRRPEQRYSEGRDRSPYGRPDSRHADERERERELERDRTPPPHRRGDRPRDLRNELSRRTKDDDRIAQRRHGEASRHASNVSPPRGTRRPAYEDEGSRDHEQGGRRDESEHKPSPGGQGSSVDSKGNEASMKLQHLRSKALASLKKTPSFK</sequence>
<name>A0A2V3IJZ5_9FLOR</name>
<feature type="compositionally biased region" description="Basic residues" evidence="1">
    <location>
        <begin position="214"/>
        <end position="228"/>
    </location>
</feature>
<proteinExistence type="predicted"/>
<evidence type="ECO:0000313" key="3">
    <source>
        <dbReference type="Proteomes" id="UP000247409"/>
    </source>
</evidence>